<evidence type="ECO:0000313" key="5">
    <source>
        <dbReference type="Proteomes" id="UP001187192"/>
    </source>
</evidence>
<evidence type="ECO:0000256" key="2">
    <source>
        <dbReference type="SAM" id="MobiDB-lite"/>
    </source>
</evidence>
<dbReference type="AlphaFoldDB" id="A0AA88AJL1"/>
<proteinExistence type="inferred from homology"/>
<evidence type="ECO:0000256" key="1">
    <source>
        <dbReference type="ARBA" id="ARBA00008668"/>
    </source>
</evidence>
<dbReference type="PANTHER" id="PTHR45642">
    <property type="entry name" value="GDSL ESTERASE/LIPASE EXL3"/>
    <property type="match status" value="1"/>
</dbReference>
<dbReference type="GO" id="GO:0016788">
    <property type="term" value="F:hydrolase activity, acting on ester bonds"/>
    <property type="evidence" value="ECO:0007669"/>
    <property type="project" value="InterPro"/>
</dbReference>
<feature type="signal peptide" evidence="3">
    <location>
        <begin position="1"/>
        <end position="26"/>
    </location>
</feature>
<protein>
    <recommendedName>
        <fullName evidence="6">GDSL esterase/lipase</fullName>
    </recommendedName>
</protein>
<comment type="caution">
    <text evidence="4">The sequence shown here is derived from an EMBL/GenBank/DDBJ whole genome shotgun (WGS) entry which is preliminary data.</text>
</comment>
<dbReference type="Proteomes" id="UP001187192">
    <property type="component" value="Unassembled WGS sequence"/>
</dbReference>
<dbReference type="Pfam" id="PF00657">
    <property type="entry name" value="Lipase_GDSL"/>
    <property type="match status" value="1"/>
</dbReference>
<evidence type="ECO:0008006" key="6">
    <source>
        <dbReference type="Google" id="ProtNLM"/>
    </source>
</evidence>
<dbReference type="EMBL" id="BTGU01000062">
    <property type="protein sequence ID" value="GMN56178.1"/>
    <property type="molecule type" value="Genomic_DNA"/>
</dbReference>
<keyword evidence="5" id="KW-1185">Reference proteome</keyword>
<dbReference type="Gene3D" id="3.40.50.1110">
    <property type="entry name" value="SGNH hydrolase"/>
    <property type="match status" value="1"/>
</dbReference>
<dbReference type="PANTHER" id="PTHR45642:SF67">
    <property type="entry name" value="GDSL-LIKE LIPASE_ACYLHYDROLASE FAMILY PROTEIN, EXPRESSED"/>
    <property type="match status" value="1"/>
</dbReference>
<evidence type="ECO:0000313" key="4">
    <source>
        <dbReference type="EMBL" id="GMN56178.1"/>
    </source>
</evidence>
<dbReference type="InterPro" id="IPR050592">
    <property type="entry name" value="GDSL_lipolytic_enzyme"/>
</dbReference>
<comment type="similarity">
    <text evidence="1">Belongs to the 'GDSL' lipolytic enzyme family.</text>
</comment>
<feature type="chain" id="PRO_5041714516" description="GDSL esterase/lipase" evidence="3">
    <location>
        <begin position="27"/>
        <end position="271"/>
    </location>
</feature>
<evidence type="ECO:0000256" key="3">
    <source>
        <dbReference type="SAM" id="SignalP"/>
    </source>
</evidence>
<dbReference type="InterPro" id="IPR001087">
    <property type="entry name" value="GDSL"/>
</dbReference>
<name>A0AA88AJL1_FICCA</name>
<keyword evidence="3" id="KW-0732">Signal</keyword>
<dbReference type="InterPro" id="IPR036514">
    <property type="entry name" value="SGNH_hydro_sf"/>
</dbReference>
<accession>A0AA88AJL1</accession>
<sequence>MDFMSYILASSLLILSMILSLPLTYGQLVPALFIFGDSAVDVGNNNNVWTIVKVNFPPHGRDFINKTSIGRFSNGKLATDFIAESLLFNSYQPAYLGREARGRNLLIGANFALAASGCYDATADIFLAIPLSEQLQNYEEYHEKVVMLVGDANASTIFSGGMHKISTGSSDFVQNYYINPLLNNTRTPEQFFDSLLQKYVKFVEDLSGLGARKIGVTTLPPIGCLPATRLKNLTLIVFDIYHSHPNKNHAEHDVPPSMESPEIERVSSLGY</sequence>
<organism evidence="4 5">
    <name type="scientific">Ficus carica</name>
    <name type="common">Common fig</name>
    <dbReference type="NCBI Taxonomy" id="3494"/>
    <lineage>
        <taxon>Eukaryota</taxon>
        <taxon>Viridiplantae</taxon>
        <taxon>Streptophyta</taxon>
        <taxon>Embryophyta</taxon>
        <taxon>Tracheophyta</taxon>
        <taxon>Spermatophyta</taxon>
        <taxon>Magnoliopsida</taxon>
        <taxon>eudicotyledons</taxon>
        <taxon>Gunneridae</taxon>
        <taxon>Pentapetalae</taxon>
        <taxon>rosids</taxon>
        <taxon>fabids</taxon>
        <taxon>Rosales</taxon>
        <taxon>Moraceae</taxon>
        <taxon>Ficeae</taxon>
        <taxon>Ficus</taxon>
    </lineage>
</organism>
<feature type="region of interest" description="Disordered" evidence="2">
    <location>
        <begin position="248"/>
        <end position="271"/>
    </location>
</feature>
<reference evidence="4" key="1">
    <citation type="submission" date="2023-07" db="EMBL/GenBank/DDBJ databases">
        <title>draft genome sequence of fig (Ficus carica).</title>
        <authorList>
            <person name="Takahashi T."/>
            <person name="Nishimura K."/>
        </authorList>
    </citation>
    <scope>NUCLEOTIDE SEQUENCE</scope>
</reference>
<gene>
    <name evidence="4" type="ORF">TIFTF001_025307</name>
</gene>